<keyword evidence="7" id="KW-1185">Reference proteome</keyword>
<dbReference type="Gene3D" id="3.40.50.740">
    <property type="match status" value="1"/>
</dbReference>
<dbReference type="InterPro" id="IPR006963">
    <property type="entry name" value="Mopterin_OxRdtase_4Fe-4S_dom"/>
</dbReference>
<dbReference type="SUPFAM" id="SSF53706">
    <property type="entry name" value="Formate dehydrogenase/DMSO reductase, domains 1-3"/>
    <property type="match status" value="1"/>
</dbReference>
<keyword evidence="4" id="KW-0411">Iron-sulfur</keyword>
<comment type="similarity">
    <text evidence="1">Belongs to the prokaryotic molybdopterin-containing oxidoreductase family.</text>
</comment>
<dbReference type="CDD" id="cd02781">
    <property type="entry name" value="MopB_CT_Acetylene-hydratase"/>
    <property type="match status" value="1"/>
</dbReference>
<dbReference type="SUPFAM" id="SSF50692">
    <property type="entry name" value="ADC-like"/>
    <property type="match status" value="1"/>
</dbReference>
<proteinExistence type="inferred from homology"/>
<dbReference type="InterPro" id="IPR009010">
    <property type="entry name" value="Asp_de-COase-like_dom_sf"/>
</dbReference>
<organism evidence="6 7">
    <name type="scientific">Ellagibacter isourolithinifaciens</name>
    <dbReference type="NCBI Taxonomy" id="2137581"/>
    <lineage>
        <taxon>Bacteria</taxon>
        <taxon>Bacillati</taxon>
        <taxon>Actinomycetota</taxon>
        <taxon>Coriobacteriia</taxon>
        <taxon>Eggerthellales</taxon>
        <taxon>Eggerthellaceae</taxon>
        <taxon>Ellagibacter</taxon>
    </lineage>
</organism>
<evidence type="ECO:0000256" key="4">
    <source>
        <dbReference type="ARBA" id="ARBA00023014"/>
    </source>
</evidence>
<dbReference type="Gene3D" id="2.40.40.20">
    <property type="match status" value="1"/>
</dbReference>
<keyword evidence="2" id="KW-0479">Metal-binding</keyword>
<dbReference type="PROSITE" id="PS51669">
    <property type="entry name" value="4FE4S_MOW_BIS_MGD"/>
    <property type="match status" value="1"/>
</dbReference>
<accession>A0A6N6NLG8</accession>
<dbReference type="AlphaFoldDB" id="A0A6N6NLG8"/>
<dbReference type="OrthoDB" id="3169211at2"/>
<dbReference type="Gene3D" id="3.40.228.10">
    <property type="entry name" value="Dimethylsulfoxide Reductase, domain 2"/>
    <property type="match status" value="1"/>
</dbReference>
<dbReference type="Proteomes" id="UP000468668">
    <property type="component" value="Unassembled WGS sequence"/>
</dbReference>
<dbReference type="GO" id="GO:0046872">
    <property type="term" value="F:metal ion binding"/>
    <property type="evidence" value="ECO:0007669"/>
    <property type="project" value="UniProtKB-KW"/>
</dbReference>
<dbReference type="InterPro" id="IPR041930">
    <property type="entry name" value="Acetylene_hydratase"/>
</dbReference>
<evidence type="ECO:0000256" key="1">
    <source>
        <dbReference type="ARBA" id="ARBA00010312"/>
    </source>
</evidence>
<dbReference type="Gene3D" id="2.20.25.90">
    <property type="entry name" value="ADC-like domains"/>
    <property type="match status" value="1"/>
</dbReference>
<dbReference type="GO" id="GO:0018818">
    <property type="term" value="F:acetylene hydratase activity"/>
    <property type="evidence" value="ECO:0007669"/>
    <property type="project" value="InterPro"/>
</dbReference>
<dbReference type="Pfam" id="PF01568">
    <property type="entry name" value="Molydop_binding"/>
    <property type="match status" value="1"/>
</dbReference>
<dbReference type="PANTHER" id="PTHR43742">
    <property type="entry name" value="TRIMETHYLAMINE-N-OXIDE REDUCTASE"/>
    <property type="match status" value="1"/>
</dbReference>
<evidence type="ECO:0000313" key="7">
    <source>
        <dbReference type="Proteomes" id="UP000468668"/>
    </source>
</evidence>
<dbReference type="GeneID" id="98658740"/>
<dbReference type="InterPro" id="IPR037949">
    <property type="entry name" value="MopB_CT_Acetylene-hydratase"/>
</dbReference>
<protein>
    <submittedName>
        <fullName evidence="6">Molybdopterin-dependent oxidoreductase</fullName>
    </submittedName>
</protein>
<dbReference type="InterPro" id="IPR006656">
    <property type="entry name" value="Mopterin_OxRdtase"/>
</dbReference>
<dbReference type="Pfam" id="PF00384">
    <property type="entry name" value="Molybdopterin"/>
    <property type="match status" value="1"/>
</dbReference>
<evidence type="ECO:0000259" key="5">
    <source>
        <dbReference type="PROSITE" id="PS51669"/>
    </source>
</evidence>
<comment type="caution">
    <text evidence="6">The sequence shown here is derived from an EMBL/GenBank/DDBJ whole genome shotgun (WGS) entry which is preliminary data.</text>
</comment>
<evidence type="ECO:0000256" key="3">
    <source>
        <dbReference type="ARBA" id="ARBA00023004"/>
    </source>
</evidence>
<evidence type="ECO:0000313" key="6">
    <source>
        <dbReference type="EMBL" id="KAB1636042.1"/>
    </source>
</evidence>
<dbReference type="InterPro" id="IPR006657">
    <property type="entry name" value="MoPterin_dinucl-bd_dom"/>
</dbReference>
<dbReference type="CDD" id="cd02759">
    <property type="entry name" value="MopB_Acetylene-hydratase"/>
    <property type="match status" value="1"/>
</dbReference>
<dbReference type="EMBL" id="WAJR01000036">
    <property type="protein sequence ID" value="KAB1636042.1"/>
    <property type="molecule type" value="Genomic_DNA"/>
</dbReference>
<dbReference type="PANTHER" id="PTHR43742:SF6">
    <property type="entry name" value="OXIDOREDUCTASE YYAE-RELATED"/>
    <property type="match status" value="1"/>
</dbReference>
<dbReference type="SMART" id="SM00926">
    <property type="entry name" value="Molybdop_Fe4S4"/>
    <property type="match status" value="1"/>
</dbReference>
<dbReference type="GO" id="GO:0043546">
    <property type="term" value="F:molybdopterin cofactor binding"/>
    <property type="evidence" value="ECO:0007669"/>
    <property type="project" value="InterPro"/>
</dbReference>
<gene>
    <name evidence="6" type="ORF">F8C90_10000</name>
</gene>
<feature type="domain" description="4Fe-4S Mo/W bis-MGD-type" evidence="5">
    <location>
        <begin position="24"/>
        <end position="80"/>
    </location>
</feature>
<dbReference type="RefSeq" id="WP_158050373.1">
    <property type="nucleotide sequence ID" value="NZ_WAJR01000036.1"/>
</dbReference>
<dbReference type="GO" id="GO:0051536">
    <property type="term" value="F:iron-sulfur cluster binding"/>
    <property type="evidence" value="ECO:0007669"/>
    <property type="project" value="UniProtKB-KW"/>
</dbReference>
<name>A0A6N6NLG8_9ACTN</name>
<keyword evidence="3" id="KW-0408">Iron</keyword>
<dbReference type="InterPro" id="IPR050612">
    <property type="entry name" value="Prok_Mopterin_Oxidored"/>
</dbReference>
<dbReference type="Pfam" id="PF04879">
    <property type="entry name" value="Molybdop_Fe4S4"/>
    <property type="match status" value="1"/>
</dbReference>
<dbReference type="GO" id="GO:0016491">
    <property type="term" value="F:oxidoreductase activity"/>
    <property type="evidence" value="ECO:0007669"/>
    <property type="project" value="InterPro"/>
</dbReference>
<sequence>MAEKDYFAEHRGQFQWEDGDYTVTRTTVWSGPGCHDGCGVLYYTKDGKLEKVEGDPDCAYNQGTLCMRCLEMPEVVNNPRRPSKPLKRAGERGEDKWDEITWDEAYDIIEAKVREIWRDYAPESIACMIGTGRANCWQIPYMCYSAFGSPNFCLGFLSGESCFQPRSAAMASMSGDFFIADCSQQFESRYDEENTEWRCPELIINWGCNAVESNSDNFYGGWIVDCMQRGSKMITVDPSLTWLASRSEIWLRLRPGTDGALAMAMLNVMIKEDIYDHDFVEKWCYGFDELAERVKEWTPARAAEICWVDEADIVAAARMYAGAKNAAMQWGLPIDQAVMGIPTAQALNALWALTGNIDNPGGNIVIRNAFDQNVSYNYGYNNLPAEVQAKRIGAEYPLMSKAGFSSTAHSDSILQAIETGKPYPIRMLWLTSTNPIANMASDAPRVYRALKTLDFVVVNDLFLTPTAVAFADLFLPAAMSPERDMQRVWWVPLRGMKKVCQYGECKSDDTIVTEIGKRLHPENFPWNNDQEWTDNILRTETPGYDGGYHELVERDIWVYPGFQYYKHEKGLLRADGQPGFSTPSGRIELWNTVFSLWGYDPLPDWAEPSNSPYSSPELYEKYPFVLTTGARHIEFFHSEHRQPELTSRELYPDPCFEMSPKSAADLDIKEGDWCWLENHRGRCRQKLRINPTLDDRVVRADHGWWFPEKDAAEPSLYGVFDSNINNLLPQCENGVTGYGAPYKNQLCKVYKCTEENSKEMPSICVSTKDGYSKAMDESNGDVKVGAIYNG</sequence>
<reference evidence="6 7" key="1">
    <citation type="submission" date="2019-09" db="EMBL/GenBank/DDBJ databases">
        <title>Whole genome shotgun sequencing (WGS) of Ellagibacter isourolithinifaciens DSM 104140(T) and Adlercreutzia muris DSM 29508(T).</title>
        <authorList>
            <person name="Stoll D.A."/>
            <person name="Danylec N."/>
            <person name="Huch M."/>
        </authorList>
    </citation>
    <scope>NUCLEOTIDE SEQUENCE [LARGE SCALE GENOMIC DNA]</scope>
    <source>
        <strain evidence="6 7">DSM 104140</strain>
    </source>
</reference>
<evidence type="ECO:0000256" key="2">
    <source>
        <dbReference type="ARBA" id="ARBA00022723"/>
    </source>
</evidence>